<evidence type="ECO:0000256" key="1">
    <source>
        <dbReference type="SAM" id="SignalP"/>
    </source>
</evidence>
<dbReference type="InterPro" id="IPR035242">
    <property type="entry name" value="DUF5329"/>
</dbReference>
<protein>
    <recommendedName>
        <fullName evidence="4">DUF5329 domain-containing protein</fullName>
    </recommendedName>
</protein>
<dbReference type="AlphaFoldDB" id="A0A4R9G9F0"/>
<feature type="signal peptide" evidence="1">
    <location>
        <begin position="1"/>
        <end position="27"/>
    </location>
</feature>
<dbReference type="Pfam" id="PF17263">
    <property type="entry name" value="DUF5329"/>
    <property type="match status" value="1"/>
</dbReference>
<evidence type="ECO:0000313" key="3">
    <source>
        <dbReference type="Proteomes" id="UP000297453"/>
    </source>
</evidence>
<feature type="chain" id="PRO_5020448133" description="DUF5329 domain-containing protein" evidence="1">
    <location>
        <begin position="28"/>
        <end position="135"/>
    </location>
</feature>
<dbReference type="RefSeq" id="WP_135585450.1">
    <property type="nucleotide sequence ID" value="NZ_RQEP01000005.1"/>
</dbReference>
<evidence type="ECO:0008006" key="4">
    <source>
        <dbReference type="Google" id="ProtNLM"/>
    </source>
</evidence>
<dbReference type="Proteomes" id="UP000297453">
    <property type="component" value="Unassembled WGS sequence"/>
</dbReference>
<reference evidence="2" key="1">
    <citation type="journal article" date="2019" name="PLoS Negl. Trop. Dis.">
        <title>Revisiting the worldwide diversity of Leptospira species in the environment.</title>
        <authorList>
            <person name="Vincent A.T."/>
            <person name="Schiettekatte O."/>
            <person name="Bourhy P."/>
            <person name="Veyrier F.J."/>
            <person name="Picardeau M."/>
        </authorList>
    </citation>
    <scope>NUCLEOTIDE SEQUENCE [LARGE SCALE GENOMIC DNA]</scope>
    <source>
        <strain evidence="2">SSS9</strain>
    </source>
</reference>
<keyword evidence="3" id="KW-1185">Reference proteome</keyword>
<organism evidence="2 3">
    <name type="scientific">Leptospira semungkisensis</name>
    <dbReference type="NCBI Taxonomy" id="2484985"/>
    <lineage>
        <taxon>Bacteria</taxon>
        <taxon>Pseudomonadati</taxon>
        <taxon>Spirochaetota</taxon>
        <taxon>Spirochaetia</taxon>
        <taxon>Leptospirales</taxon>
        <taxon>Leptospiraceae</taxon>
        <taxon>Leptospira</taxon>
    </lineage>
</organism>
<keyword evidence="1" id="KW-0732">Signal</keyword>
<gene>
    <name evidence="2" type="ORF">EHO59_05285</name>
</gene>
<sequence length="135" mass="14969">MKKIISLFNIALLSLSLVLLSSVSSLSAIEPETEIRSLIASLDSCKGCVFIRNGSEHKLDEAKAHLLRKYDSAKSQIKTTEDFIKGIASRSSITGTAYKIKMADGKEIESEKWLFGKLNELRNPKPDQSALKKKK</sequence>
<accession>A0A4R9G9F0</accession>
<evidence type="ECO:0000313" key="2">
    <source>
        <dbReference type="EMBL" id="TGK07517.1"/>
    </source>
</evidence>
<comment type="caution">
    <text evidence="2">The sequence shown here is derived from an EMBL/GenBank/DDBJ whole genome shotgun (WGS) entry which is preliminary data.</text>
</comment>
<proteinExistence type="predicted"/>
<name>A0A4R9G9F0_9LEPT</name>
<dbReference type="EMBL" id="RQEP01000005">
    <property type="protein sequence ID" value="TGK07517.1"/>
    <property type="molecule type" value="Genomic_DNA"/>
</dbReference>
<dbReference type="OrthoDB" id="344871at2"/>